<proteinExistence type="predicted"/>
<dbReference type="InterPro" id="IPR025157">
    <property type="entry name" value="Hemagglutinin_rpt"/>
</dbReference>
<dbReference type="GO" id="GO:0003824">
    <property type="term" value="F:catalytic activity"/>
    <property type="evidence" value="ECO:0007669"/>
    <property type="project" value="UniProtKB-ARBA"/>
</dbReference>
<dbReference type="Proteomes" id="UP000004457">
    <property type="component" value="Unassembled WGS sequence"/>
</dbReference>
<evidence type="ECO:0000313" key="1">
    <source>
        <dbReference type="EMBL" id="EEG32674.1"/>
    </source>
</evidence>
<gene>
    <name evidence="1" type="ORF">NEIFLAOT_02268</name>
</gene>
<dbReference type="AlphaFoldDB" id="C0EQM4"/>
<sequence>MGLTCAEQTTYRHSHVGSAGSPTVIVSGGDTNIKGAQVTGKGITVRAANLNIESLQDTADYRSRQQNIRAQVTVGYGASASGDYSQSKINAEHRSVSEQSGLFAGGDGFDVQAGGHTRLTGGIITSAQSAEAQGKNRFQSGSISQTDLHNISKYDGSSIGFDAGVALSGETLGQGQQNNSRFTTVKDALPLGLVLCTSTKASFTRT</sequence>
<evidence type="ECO:0000313" key="2">
    <source>
        <dbReference type="Proteomes" id="UP000004457"/>
    </source>
</evidence>
<dbReference type="EMBL" id="ACEN01000101">
    <property type="protein sequence ID" value="EEG32674.1"/>
    <property type="molecule type" value="Genomic_DNA"/>
</dbReference>
<organism evidence="1 2">
    <name type="scientific">Neisseria flavescens NRL30031/H210</name>
    <dbReference type="NCBI Taxonomy" id="546264"/>
    <lineage>
        <taxon>Bacteria</taxon>
        <taxon>Pseudomonadati</taxon>
        <taxon>Pseudomonadota</taxon>
        <taxon>Betaproteobacteria</taxon>
        <taxon>Neisseriales</taxon>
        <taxon>Neisseriaceae</taxon>
        <taxon>Neisseria</taxon>
    </lineage>
</organism>
<dbReference type="GeneID" id="49970278"/>
<reference evidence="1 2" key="1">
    <citation type="submission" date="2009-01" db="EMBL/GenBank/DDBJ databases">
        <authorList>
            <person name="Fulton L."/>
            <person name="Clifton S."/>
            <person name="Chinwalla A.T."/>
            <person name="Mitreva M."/>
            <person name="Sodergren E."/>
            <person name="Weinstock G."/>
            <person name="Clifton S."/>
            <person name="Dooling D.J."/>
            <person name="Fulton B."/>
            <person name="Minx P."/>
            <person name="Pepin K.H."/>
            <person name="Johnson M."/>
            <person name="Bhonagiri V."/>
            <person name="Nash W.E."/>
            <person name="Mardis E.R."/>
            <person name="Wilson R.K."/>
        </authorList>
    </citation>
    <scope>NUCLEOTIDE SEQUENCE [LARGE SCALE GENOMIC DNA]</scope>
    <source>
        <strain evidence="1 2">NRL30031/H210</strain>
    </source>
</reference>
<dbReference type="RefSeq" id="WP_003682083.1">
    <property type="nucleotide sequence ID" value="NZ_ACEN01000101.1"/>
</dbReference>
<protein>
    <submittedName>
        <fullName evidence="1">Uncharacterized protein</fullName>
    </submittedName>
</protein>
<keyword evidence="2" id="KW-1185">Reference proteome</keyword>
<accession>C0EQM4</accession>
<dbReference type="eggNOG" id="COG3210">
    <property type="taxonomic scope" value="Bacteria"/>
</dbReference>
<dbReference type="Pfam" id="PF13332">
    <property type="entry name" value="Fil_haemagg_2"/>
    <property type="match status" value="1"/>
</dbReference>
<comment type="caution">
    <text evidence="1">The sequence shown here is derived from an EMBL/GenBank/DDBJ whole genome shotgun (WGS) entry which is preliminary data.</text>
</comment>
<name>C0EQM4_NEIFL</name>